<dbReference type="PANTHER" id="PTHR42930">
    <property type="entry name" value="PHOSPHATE-SPECIFIC TRANSPORT SYSTEM ACCESSORY PROTEIN PHOU"/>
    <property type="match status" value="1"/>
</dbReference>
<evidence type="ECO:0000313" key="3">
    <source>
        <dbReference type="Proteomes" id="UP001139494"/>
    </source>
</evidence>
<dbReference type="GO" id="GO:0045936">
    <property type="term" value="P:negative regulation of phosphate metabolic process"/>
    <property type="evidence" value="ECO:0007669"/>
    <property type="project" value="InterPro"/>
</dbReference>
<dbReference type="Pfam" id="PF04014">
    <property type="entry name" value="MazE_antitoxin"/>
    <property type="match status" value="1"/>
</dbReference>
<name>A0A9R1CP05_9EURY</name>
<dbReference type="SMART" id="SM00966">
    <property type="entry name" value="SpoVT_AbrB"/>
    <property type="match status" value="1"/>
</dbReference>
<dbReference type="InterPro" id="IPR037914">
    <property type="entry name" value="SpoVT-AbrB_sf"/>
</dbReference>
<dbReference type="InterPro" id="IPR007159">
    <property type="entry name" value="SpoVT-AbrB_dom"/>
</dbReference>
<reference evidence="2" key="1">
    <citation type="journal article" date="2023" name="Front. Microbiol.">
        <title>Genomic-based phylogenetic and metabolic analyses of the genus Natronomonas, and description of Natronomonas aquatica sp. nov.</title>
        <authorList>
            <person name="Garcia-Roldan A."/>
            <person name="Duran-Viseras A."/>
            <person name="de la Haba R.R."/>
            <person name="Corral P."/>
            <person name="Sanchez-Porro C."/>
            <person name="Ventosa A."/>
        </authorList>
    </citation>
    <scope>NUCLEOTIDE SEQUENCE</scope>
    <source>
        <strain evidence="2">F2-12</strain>
    </source>
</reference>
<dbReference type="PANTHER" id="PTHR42930:SF6">
    <property type="entry name" value="PHOSPHATE REGULATORY PROTEIN-LIKE PROTEIN"/>
    <property type="match status" value="1"/>
</dbReference>
<dbReference type="AlphaFoldDB" id="A0A9R1CP05"/>
<dbReference type="Proteomes" id="UP001139494">
    <property type="component" value="Unassembled WGS sequence"/>
</dbReference>
<evidence type="ECO:0000259" key="1">
    <source>
        <dbReference type="SMART" id="SM00966"/>
    </source>
</evidence>
<comment type="caution">
    <text evidence="2">The sequence shown here is derived from an EMBL/GenBank/DDBJ whole genome shotgun (WGS) entry which is preliminary data.</text>
</comment>
<dbReference type="RefSeq" id="WP_256028182.1">
    <property type="nucleotide sequence ID" value="NZ_JAHLKM010000002.1"/>
</dbReference>
<sequence length="335" mass="37440">MQRSTKDTGGPIERKVQVTGGSTYTVSIPKTWADTHGISSGSSVYIYQFNDRLIIAHPDKDGEFRRSRINVETVGEENLSGQIGAAYAAGSDEIVVESDTNFSASERRAASQTFTDLVGVEIATETEKELTAKTLLDSNEISLEGTIEQIRRIALSMHEHAIEAVVNDDEEPQPEYIISRDDEVDRLFGLVSRQFYRILTDIREVSQLKANRKTAFTQFRTARQLERIADHAERIAVIADKQTEPPDVKISGEFETLATDARRVVRTALDGNAGEAMLRRNDVVKELDALDKELYDSQSDDVYVYGRVLESIRRTAEYGGNIAEIVTLSEMTERP</sequence>
<dbReference type="InterPro" id="IPR038078">
    <property type="entry name" value="PhoU-like_sf"/>
</dbReference>
<evidence type="ECO:0000313" key="2">
    <source>
        <dbReference type="EMBL" id="MCQ4332258.1"/>
    </source>
</evidence>
<keyword evidence="2" id="KW-0238">DNA-binding</keyword>
<protein>
    <submittedName>
        <fullName evidence="2">AbrB/MazE/SpoVT family DNA-binding domain-containing protein</fullName>
    </submittedName>
</protein>
<proteinExistence type="predicted"/>
<dbReference type="Pfam" id="PF01895">
    <property type="entry name" value="PhoU"/>
    <property type="match status" value="1"/>
</dbReference>
<gene>
    <name evidence="2" type="ORF">KM295_01895</name>
</gene>
<dbReference type="SUPFAM" id="SSF109755">
    <property type="entry name" value="PhoU-like"/>
    <property type="match status" value="1"/>
</dbReference>
<organism evidence="2 3">
    <name type="scientific">Natronomonas aquatica</name>
    <dbReference type="NCBI Taxonomy" id="2841590"/>
    <lineage>
        <taxon>Archaea</taxon>
        <taxon>Methanobacteriati</taxon>
        <taxon>Methanobacteriota</taxon>
        <taxon>Stenosarchaea group</taxon>
        <taxon>Halobacteria</taxon>
        <taxon>Halobacteriales</taxon>
        <taxon>Natronomonadaceae</taxon>
        <taxon>Natronomonas</taxon>
    </lineage>
</organism>
<dbReference type="InterPro" id="IPR028366">
    <property type="entry name" value="PhoU"/>
</dbReference>
<dbReference type="EMBL" id="JAHLKM010000002">
    <property type="protein sequence ID" value="MCQ4332258.1"/>
    <property type="molecule type" value="Genomic_DNA"/>
</dbReference>
<dbReference type="SUPFAM" id="SSF89447">
    <property type="entry name" value="AbrB/MazE/MraZ-like"/>
    <property type="match status" value="1"/>
</dbReference>
<dbReference type="InterPro" id="IPR026022">
    <property type="entry name" value="PhoU_dom"/>
</dbReference>
<dbReference type="GO" id="GO:0003677">
    <property type="term" value="F:DNA binding"/>
    <property type="evidence" value="ECO:0007669"/>
    <property type="project" value="UniProtKB-KW"/>
</dbReference>
<keyword evidence="3" id="KW-1185">Reference proteome</keyword>
<feature type="domain" description="SpoVT-AbrB" evidence="1">
    <location>
        <begin position="18"/>
        <end position="63"/>
    </location>
</feature>
<accession>A0A9R1CP05</accession>
<dbReference type="Gene3D" id="1.20.58.220">
    <property type="entry name" value="Phosphate transport system protein phou homolog 2, domain 2"/>
    <property type="match status" value="1"/>
</dbReference>
<dbReference type="GO" id="GO:0030643">
    <property type="term" value="P:intracellular phosphate ion homeostasis"/>
    <property type="evidence" value="ECO:0007669"/>
    <property type="project" value="InterPro"/>
</dbReference>